<protein>
    <submittedName>
        <fullName evidence="3">Uncharacterized protein</fullName>
    </submittedName>
</protein>
<evidence type="ECO:0000256" key="2">
    <source>
        <dbReference type="SAM" id="Phobius"/>
    </source>
</evidence>
<dbReference type="AlphaFoldDB" id="A0A1A9B1X1"/>
<feature type="transmembrane region" description="Helical" evidence="2">
    <location>
        <begin position="106"/>
        <end position="126"/>
    </location>
</feature>
<feature type="compositionally biased region" description="Low complexity" evidence="1">
    <location>
        <begin position="267"/>
        <end position="304"/>
    </location>
</feature>
<dbReference type="EMBL" id="FLRH01000002">
    <property type="protein sequence ID" value="SBT63118.1"/>
    <property type="molecule type" value="Genomic_DNA"/>
</dbReference>
<feature type="compositionally biased region" description="Basic and acidic residues" evidence="1">
    <location>
        <begin position="420"/>
        <end position="429"/>
    </location>
</feature>
<feature type="compositionally biased region" description="Basic and acidic residues" evidence="1">
    <location>
        <begin position="372"/>
        <end position="386"/>
    </location>
</feature>
<feature type="region of interest" description="Disordered" evidence="1">
    <location>
        <begin position="267"/>
        <end position="386"/>
    </location>
</feature>
<keyword evidence="2" id="KW-0472">Membrane</keyword>
<reference evidence="4" key="1">
    <citation type="submission" date="2016-06" db="EMBL/GenBank/DDBJ databases">
        <authorList>
            <person name="Varghese N."/>
            <person name="Submissions Spin"/>
        </authorList>
    </citation>
    <scope>NUCLEOTIDE SEQUENCE [LARGE SCALE GENOMIC DNA]</scope>
    <source>
        <strain evidence="4">DSM 45794</strain>
    </source>
</reference>
<dbReference type="RefSeq" id="WP_141684508.1">
    <property type="nucleotide sequence ID" value="NZ_FLRH01000002.1"/>
</dbReference>
<feature type="transmembrane region" description="Helical" evidence="2">
    <location>
        <begin position="76"/>
        <end position="94"/>
    </location>
</feature>
<keyword evidence="4" id="KW-1185">Reference proteome</keyword>
<feature type="region of interest" description="Disordered" evidence="1">
    <location>
        <begin position="403"/>
        <end position="444"/>
    </location>
</feature>
<keyword evidence="2" id="KW-1133">Transmembrane helix</keyword>
<evidence type="ECO:0000256" key="1">
    <source>
        <dbReference type="SAM" id="MobiDB-lite"/>
    </source>
</evidence>
<evidence type="ECO:0000313" key="4">
    <source>
        <dbReference type="Proteomes" id="UP000199558"/>
    </source>
</evidence>
<sequence length="444" mass="47951">MGEVWGEITGFWEKYSDQVMLGLGFVALGLVVASLVLFFKAKDKAKWISALAAIVVMAWTSEALLDVALHTWKLPAGFAGVAFFVFEALLLSTLMEAERERAETGMPGAAAGYAFVIAVVQGGVAALGTDIFSLQVLRVALPILAIGRWWLTLRRPRATDTEQMKQQRKQREEERESTWVITPTSILTALRIKRPGKLTASDAERERVIARMAVLADAATTSPRWWRPWVEYRLRRLARGATQAMVEEAAVRAERASRAVEVMVPGRRVGAGNSGGARSSGRAASDRAVPGSAGQRPAAGAGRRAVPDRVMPDAGQDSVPDAGQRAVPGTVVPGTGMEVPGREPGGRAVPEVDAGQQRTPRPRVTTEVPAEAAERSGDEAAVREEARQMYRASMAAGQPLSGAELARMYHRPDPSWGSRRVREVRRQDEQAAAGEPASAESEQQ</sequence>
<gene>
    <name evidence="3" type="ORF">GA0070622_0059</name>
</gene>
<evidence type="ECO:0000313" key="3">
    <source>
        <dbReference type="EMBL" id="SBT63118.1"/>
    </source>
</evidence>
<accession>A0A1A9B1X1</accession>
<feature type="compositionally biased region" description="Low complexity" evidence="1">
    <location>
        <begin position="430"/>
        <end position="444"/>
    </location>
</feature>
<dbReference type="Proteomes" id="UP000199558">
    <property type="component" value="Unassembled WGS sequence"/>
</dbReference>
<proteinExistence type="predicted"/>
<feature type="transmembrane region" description="Helical" evidence="2">
    <location>
        <begin position="20"/>
        <end position="39"/>
    </location>
</feature>
<feature type="transmembrane region" description="Helical" evidence="2">
    <location>
        <begin position="51"/>
        <end position="70"/>
    </location>
</feature>
<keyword evidence="2" id="KW-0812">Transmembrane</keyword>
<organism evidence="3 4">
    <name type="scientific">Micromonospora sediminicola</name>
    <dbReference type="NCBI Taxonomy" id="946078"/>
    <lineage>
        <taxon>Bacteria</taxon>
        <taxon>Bacillati</taxon>
        <taxon>Actinomycetota</taxon>
        <taxon>Actinomycetes</taxon>
        <taxon>Micromonosporales</taxon>
        <taxon>Micromonosporaceae</taxon>
        <taxon>Micromonospora</taxon>
    </lineage>
</organism>
<name>A0A1A9B1X1_9ACTN</name>
<dbReference type="OrthoDB" id="3405422at2"/>
<dbReference type="STRING" id="946078.GA0070622_0059"/>